<dbReference type="Pfam" id="PF07366">
    <property type="entry name" value="SnoaL"/>
    <property type="match status" value="1"/>
</dbReference>
<gene>
    <name evidence="1" type="ORF">NS506_06244</name>
    <name evidence="2" type="ORF">NSK11_contig00022-0091</name>
</gene>
<dbReference type="InterPro" id="IPR009959">
    <property type="entry name" value="Cyclase_SnoaL-like"/>
</dbReference>
<reference evidence="2 3" key="2">
    <citation type="journal article" date="2016" name="Genome Announc.">
        <title>Draft Genome Sequence of Erythromycin- and Oxytetracycline-Sensitive Nocardia seriolae Strain U-1 (NBRC 110359).</title>
        <authorList>
            <person name="Imajoh M."/>
            <person name="Sukeda M."/>
            <person name="Shimizu M."/>
            <person name="Yamane J."/>
            <person name="Ohnishi K."/>
            <person name="Oshima S."/>
        </authorList>
    </citation>
    <scope>NUCLEOTIDE SEQUENCE [LARGE SCALE GENOMIC DNA]</scope>
    <source>
        <strain evidence="2 3">U-1</strain>
    </source>
</reference>
<evidence type="ECO:0000313" key="3">
    <source>
        <dbReference type="Proteomes" id="UP000037179"/>
    </source>
</evidence>
<dbReference type="RefSeq" id="WP_033086626.1">
    <property type="nucleotide sequence ID" value="NZ_AP017900.1"/>
</dbReference>
<evidence type="ECO:0000313" key="2">
    <source>
        <dbReference type="EMBL" id="GAP27747.1"/>
    </source>
</evidence>
<reference evidence="1 4" key="3">
    <citation type="submission" date="2016-10" db="EMBL/GenBank/DDBJ databases">
        <title>Genome sequence of Nocardia seriolae strain EM150506, isolated from Anguila japonica.</title>
        <authorList>
            <person name="Han H.-J."/>
        </authorList>
    </citation>
    <scope>NUCLEOTIDE SEQUENCE [LARGE SCALE GENOMIC DNA]</scope>
    <source>
        <strain evidence="1 4">EM150506</strain>
    </source>
</reference>
<dbReference type="AlphaFoldDB" id="A0A0B8NC71"/>
<evidence type="ECO:0000313" key="1">
    <source>
        <dbReference type="EMBL" id="APB00280.1"/>
    </source>
</evidence>
<organism evidence="2 3">
    <name type="scientific">Nocardia seriolae</name>
    <dbReference type="NCBI Taxonomy" id="37332"/>
    <lineage>
        <taxon>Bacteria</taxon>
        <taxon>Bacillati</taxon>
        <taxon>Actinomycetota</taxon>
        <taxon>Actinomycetes</taxon>
        <taxon>Mycobacteriales</taxon>
        <taxon>Nocardiaceae</taxon>
        <taxon>Nocardia</taxon>
    </lineage>
</organism>
<proteinExistence type="predicted"/>
<dbReference type="PANTHER" id="PTHR38436:SF1">
    <property type="entry name" value="ESTER CYCLASE"/>
    <property type="match status" value="1"/>
</dbReference>
<protein>
    <recommendedName>
        <fullName evidence="5">SnoaL-like domain-containing protein</fullName>
    </recommendedName>
</protein>
<dbReference type="InterPro" id="IPR032710">
    <property type="entry name" value="NTF2-like_dom_sf"/>
</dbReference>
<keyword evidence="3" id="KW-1185">Reference proteome</keyword>
<dbReference type="OrthoDB" id="129343at2"/>
<dbReference type="Proteomes" id="UP000037179">
    <property type="component" value="Unassembled WGS sequence"/>
</dbReference>
<reference evidence="3" key="1">
    <citation type="submission" date="2015-07" db="EMBL/GenBank/DDBJ databases">
        <title>Nocardia seriolae U-1 whole genome shotgun sequence.</title>
        <authorList>
            <person name="Imajoh M."/>
            <person name="Fukumoto Y."/>
            <person name="Sukeda M."/>
            <person name="Yamane J."/>
            <person name="Yamasaki K."/>
            <person name="Shimizu M."/>
            <person name="Ohnishi K."/>
            <person name="Oshima S."/>
        </authorList>
    </citation>
    <scope>NUCLEOTIDE SEQUENCE [LARGE SCALE GENOMIC DNA]</scope>
    <source>
        <strain evidence="3">U-1</strain>
    </source>
</reference>
<dbReference type="Proteomes" id="UP000180166">
    <property type="component" value="Chromosome"/>
</dbReference>
<name>A0A0B8NC71_9NOCA</name>
<evidence type="ECO:0008006" key="5">
    <source>
        <dbReference type="Google" id="ProtNLM"/>
    </source>
</evidence>
<sequence>MPTDLSLESMKQFVADHFEEFVNRRNAAVIHRNMTPDFLDHDGPGGQPTDLIGDEKMMLGMYEALPDLHVTIVDMLAEGDRVMCRNIWRWTDRTTGRPMTFQGFVLWRFQGRRIAERWATVTQPSAHPGWA</sequence>
<dbReference type="GeneID" id="93376733"/>
<accession>A0A0B8NC71</accession>
<dbReference type="PANTHER" id="PTHR38436">
    <property type="entry name" value="POLYKETIDE CYCLASE SNOAL-LIKE DOMAIN"/>
    <property type="match status" value="1"/>
</dbReference>
<dbReference type="EMBL" id="CP017839">
    <property type="protein sequence ID" value="APB00280.1"/>
    <property type="molecule type" value="Genomic_DNA"/>
</dbReference>
<dbReference type="KEGG" id="nsr:NS506_06244"/>
<dbReference type="Gene3D" id="3.10.450.50">
    <property type="match status" value="1"/>
</dbReference>
<dbReference type="GO" id="GO:0030638">
    <property type="term" value="P:polyketide metabolic process"/>
    <property type="evidence" value="ECO:0007669"/>
    <property type="project" value="InterPro"/>
</dbReference>
<dbReference type="SUPFAM" id="SSF54427">
    <property type="entry name" value="NTF2-like"/>
    <property type="match status" value="1"/>
</dbReference>
<dbReference type="EMBL" id="BBYQ01000022">
    <property type="protein sequence ID" value="GAP27747.1"/>
    <property type="molecule type" value="Genomic_DNA"/>
</dbReference>
<evidence type="ECO:0000313" key="4">
    <source>
        <dbReference type="Proteomes" id="UP000180166"/>
    </source>
</evidence>